<keyword evidence="2" id="KW-0238">DNA-binding</keyword>
<feature type="compositionally biased region" description="Low complexity" evidence="5">
    <location>
        <begin position="59"/>
        <end position="70"/>
    </location>
</feature>
<feature type="region of interest" description="Disordered" evidence="5">
    <location>
        <begin position="52"/>
        <end position="76"/>
    </location>
</feature>
<comment type="subcellular location">
    <subcellularLocation>
        <location evidence="1">Nucleus</location>
    </subcellularLocation>
</comment>
<dbReference type="Pfam" id="PF09734">
    <property type="entry name" value="Tau95"/>
    <property type="match status" value="1"/>
</dbReference>
<evidence type="ECO:0000313" key="9">
    <source>
        <dbReference type="Proteomes" id="UP000001568"/>
    </source>
</evidence>
<dbReference type="GO" id="GO:0001003">
    <property type="term" value="F:RNA polymerase III type 2 promoter sequence-specific DNA binding"/>
    <property type="evidence" value="ECO:0007669"/>
    <property type="project" value="TreeGrafter"/>
</dbReference>
<protein>
    <recommendedName>
        <fullName evidence="10">Transcription factor IIIC subunit 5 HTH domain-containing protein</fullName>
    </recommendedName>
</protein>
<evidence type="ECO:0000256" key="5">
    <source>
        <dbReference type="SAM" id="MobiDB-lite"/>
    </source>
</evidence>
<dbReference type="InterPro" id="IPR041499">
    <property type="entry name" value="Tfc1/Sfc1_N"/>
</dbReference>
<evidence type="ECO:0000256" key="1">
    <source>
        <dbReference type="ARBA" id="ARBA00004123"/>
    </source>
</evidence>
<evidence type="ECO:0000256" key="3">
    <source>
        <dbReference type="ARBA" id="ARBA00023163"/>
    </source>
</evidence>
<dbReference type="GeneID" id="5002073"/>
<dbReference type="Gene3D" id="3.30.200.160">
    <property type="entry name" value="TFIIIC, subcomplex tauA, subunit Sfc1, barrel domain"/>
    <property type="match status" value="1"/>
</dbReference>
<dbReference type="GO" id="GO:0001002">
    <property type="term" value="F:RNA polymerase III type 1 promoter sequence-specific DNA binding"/>
    <property type="evidence" value="ECO:0007669"/>
    <property type="project" value="TreeGrafter"/>
</dbReference>
<dbReference type="RefSeq" id="XP_001417663.1">
    <property type="nucleotide sequence ID" value="XM_001417626.1"/>
</dbReference>
<dbReference type="GO" id="GO:0006384">
    <property type="term" value="P:transcription initiation at RNA polymerase III promoter"/>
    <property type="evidence" value="ECO:0007669"/>
    <property type="project" value="InterPro"/>
</dbReference>
<reference evidence="8 9" key="1">
    <citation type="journal article" date="2007" name="Proc. Natl. Acad. Sci. U.S.A.">
        <title>The tiny eukaryote Ostreococcus provides genomic insights into the paradox of plankton speciation.</title>
        <authorList>
            <person name="Palenik B."/>
            <person name="Grimwood J."/>
            <person name="Aerts A."/>
            <person name="Rouze P."/>
            <person name="Salamov A."/>
            <person name="Putnam N."/>
            <person name="Dupont C."/>
            <person name="Jorgensen R."/>
            <person name="Derelle E."/>
            <person name="Rombauts S."/>
            <person name="Zhou K."/>
            <person name="Otillar R."/>
            <person name="Merchant S.S."/>
            <person name="Podell S."/>
            <person name="Gaasterland T."/>
            <person name="Napoli C."/>
            <person name="Gendler K."/>
            <person name="Manuell A."/>
            <person name="Tai V."/>
            <person name="Vallon O."/>
            <person name="Piganeau G."/>
            <person name="Jancek S."/>
            <person name="Heijde M."/>
            <person name="Jabbari K."/>
            <person name="Bowler C."/>
            <person name="Lohr M."/>
            <person name="Robbens S."/>
            <person name="Werner G."/>
            <person name="Dubchak I."/>
            <person name="Pazour G.J."/>
            <person name="Ren Q."/>
            <person name="Paulsen I."/>
            <person name="Delwiche C."/>
            <person name="Schmutz J."/>
            <person name="Rokhsar D."/>
            <person name="Van de Peer Y."/>
            <person name="Moreau H."/>
            <person name="Grigoriev I.V."/>
        </authorList>
    </citation>
    <scope>NUCLEOTIDE SEQUENCE [LARGE SCALE GENOMIC DNA]</scope>
    <source>
        <strain evidence="8 9">CCE9901</strain>
    </source>
</reference>
<dbReference type="Proteomes" id="UP000001568">
    <property type="component" value="Chromosome 5"/>
</dbReference>
<dbReference type="HOGENOM" id="CLU_560679_0_0_1"/>
<feature type="domain" description="Transcription factor IIIC subunit Tfc1/Sfc1 triple barrel" evidence="7">
    <location>
        <begin position="20"/>
        <end position="148"/>
    </location>
</feature>
<dbReference type="GO" id="GO:0005634">
    <property type="term" value="C:nucleus"/>
    <property type="evidence" value="ECO:0007669"/>
    <property type="project" value="UniProtKB-SubCell"/>
</dbReference>
<evidence type="ECO:0000259" key="6">
    <source>
        <dbReference type="Pfam" id="PF09734"/>
    </source>
</evidence>
<proteinExistence type="predicted"/>
<dbReference type="OrthoDB" id="514683at2759"/>
<dbReference type="Pfam" id="PF17682">
    <property type="entry name" value="Tau95_N"/>
    <property type="match status" value="1"/>
</dbReference>
<dbReference type="STRING" id="436017.A4RWZ4"/>
<dbReference type="InterPro" id="IPR040454">
    <property type="entry name" value="TF_IIIC_Tfc1/Sfc1"/>
</dbReference>
<dbReference type="AlphaFoldDB" id="A4RWZ4"/>
<dbReference type="EMBL" id="CP000585">
    <property type="protein sequence ID" value="ABO95956.1"/>
    <property type="molecule type" value="Genomic_DNA"/>
</dbReference>
<dbReference type="InterPro" id="IPR042536">
    <property type="entry name" value="TFIIIC_tauA_Sfc1"/>
</dbReference>
<organism evidence="8 9">
    <name type="scientific">Ostreococcus lucimarinus (strain CCE9901)</name>
    <dbReference type="NCBI Taxonomy" id="436017"/>
    <lineage>
        <taxon>Eukaryota</taxon>
        <taxon>Viridiplantae</taxon>
        <taxon>Chlorophyta</taxon>
        <taxon>Mamiellophyceae</taxon>
        <taxon>Mamiellales</taxon>
        <taxon>Bathycoccaceae</taxon>
        <taxon>Ostreococcus</taxon>
    </lineage>
</organism>
<dbReference type="Gramene" id="ABO95956">
    <property type="protein sequence ID" value="ABO95956"/>
    <property type="gene ID" value="OSTLU_31509"/>
</dbReference>
<evidence type="ECO:0008006" key="10">
    <source>
        <dbReference type="Google" id="ProtNLM"/>
    </source>
</evidence>
<dbReference type="PANTHER" id="PTHR13230:SF5">
    <property type="entry name" value="GENERAL TRANSCRIPTION FACTOR 3C POLYPEPTIDE 5"/>
    <property type="match status" value="1"/>
</dbReference>
<dbReference type="KEGG" id="olu:OSTLU_31509"/>
<evidence type="ECO:0000256" key="4">
    <source>
        <dbReference type="ARBA" id="ARBA00023242"/>
    </source>
</evidence>
<evidence type="ECO:0000259" key="7">
    <source>
        <dbReference type="Pfam" id="PF17682"/>
    </source>
</evidence>
<keyword evidence="9" id="KW-1185">Reference proteome</keyword>
<dbReference type="PANTHER" id="PTHR13230">
    <property type="entry name" value="GENERAL TRANSCRIPTION FACTOR IIIC, POLYPEPTIDE 5"/>
    <property type="match status" value="1"/>
</dbReference>
<keyword evidence="4" id="KW-0539">Nucleus</keyword>
<feature type="compositionally biased region" description="Acidic residues" evidence="5">
    <location>
        <begin position="465"/>
        <end position="487"/>
    </location>
</feature>
<feature type="region of interest" description="Disordered" evidence="5">
    <location>
        <begin position="458"/>
        <end position="487"/>
    </location>
</feature>
<dbReference type="GO" id="GO:0000127">
    <property type="term" value="C:transcription factor TFIIIC complex"/>
    <property type="evidence" value="ECO:0007669"/>
    <property type="project" value="InterPro"/>
</dbReference>
<sequence>MARERRRDDVTLPRATKLALIRFPGYVDDVDACERMLGGRAALSEACFPRETSRRRAAGGRATSEDGATTGRRRRDGGRLELRFANANANAKAKANGRRSVAYGERRETRSIVLKMTERADANGGTRTEVEAIGLARRVFLFRGAADFGRRNEGRDDDAGRRDAVDGVKWLKDAKGGANDPFELGNEGDGGVGGMGATSLRPPLYTRDDIPVANYFEQNDTGATTTREVDFHEIAVPTRGLAMEDASSAAVSAMRALMEERDVWAPLAALARLPKSLADEIVSRKLHATTCYQFSSGPFKKSWIKVGVDPRFDRTYVRHQTVTLRLPANWFRDDDEEGARRKERFSLSSRADRGYHAAIHGFRAIPDARHPVLSLADIDLPSVRAAVERAATCEDPPSACDERRGWLSAALHRKIQRAILRGYQTLLNGGDPIAVDEASMADADDAAVDDDFIANDAAAPKVAADDDEGDEYEILAGDDDSGDDDIA</sequence>
<evidence type="ECO:0000313" key="8">
    <source>
        <dbReference type="EMBL" id="ABO95956.1"/>
    </source>
</evidence>
<evidence type="ECO:0000256" key="2">
    <source>
        <dbReference type="ARBA" id="ARBA00023125"/>
    </source>
</evidence>
<name>A4RWZ4_OSTLU</name>
<gene>
    <name evidence="8" type="ORF">OSTLU_31509</name>
</gene>
<dbReference type="InterPro" id="IPR019136">
    <property type="entry name" value="TF_IIIC_su-5_HTH"/>
</dbReference>
<feature type="domain" description="Transcription factor IIIC subunit 5 HTH" evidence="6">
    <location>
        <begin position="245"/>
        <end position="325"/>
    </location>
</feature>
<dbReference type="eggNOG" id="KOG2473">
    <property type="taxonomic scope" value="Eukaryota"/>
</dbReference>
<keyword evidence="3" id="KW-0804">Transcription</keyword>
<accession>A4RWZ4</accession>